<accession>A0AAD7N9V5</accession>
<keyword evidence="2" id="KW-1185">Reference proteome</keyword>
<sequence>MSIAVSSIGRRRLHNNLANSNTAIPALIAMVKTSYLANHGKKSSIKPPWPNPESTRFLLLNLVNDEWTAKALQRYQVFHLERYKFMILHSSEEFQDGHDNNRRRFTKKESSRASWPSAESNGLLLQKLFSTYLLEVADALQAIRGLSPRDVPWYTLMNVKDEFSEGTNPRVERVASAEIVLYLREVADAHQALREHKFGRFFLNWVTACHEFQMRSEHHQAFLVPLGCG</sequence>
<dbReference type="AlphaFoldDB" id="A0AAD7N9V5"/>
<evidence type="ECO:0000313" key="1">
    <source>
        <dbReference type="EMBL" id="KAJ7751932.1"/>
    </source>
</evidence>
<proteinExistence type="predicted"/>
<organism evidence="1 2">
    <name type="scientific">Mycena maculata</name>
    <dbReference type="NCBI Taxonomy" id="230809"/>
    <lineage>
        <taxon>Eukaryota</taxon>
        <taxon>Fungi</taxon>
        <taxon>Dikarya</taxon>
        <taxon>Basidiomycota</taxon>
        <taxon>Agaricomycotina</taxon>
        <taxon>Agaricomycetes</taxon>
        <taxon>Agaricomycetidae</taxon>
        <taxon>Agaricales</taxon>
        <taxon>Marasmiineae</taxon>
        <taxon>Mycenaceae</taxon>
        <taxon>Mycena</taxon>
    </lineage>
</organism>
<reference evidence="1" key="1">
    <citation type="submission" date="2023-03" db="EMBL/GenBank/DDBJ databases">
        <title>Massive genome expansion in bonnet fungi (Mycena s.s.) driven by repeated elements and novel gene families across ecological guilds.</title>
        <authorList>
            <consortium name="Lawrence Berkeley National Laboratory"/>
            <person name="Harder C.B."/>
            <person name="Miyauchi S."/>
            <person name="Viragh M."/>
            <person name="Kuo A."/>
            <person name="Thoen E."/>
            <person name="Andreopoulos B."/>
            <person name="Lu D."/>
            <person name="Skrede I."/>
            <person name="Drula E."/>
            <person name="Henrissat B."/>
            <person name="Morin E."/>
            <person name="Kohler A."/>
            <person name="Barry K."/>
            <person name="LaButti K."/>
            <person name="Morin E."/>
            <person name="Salamov A."/>
            <person name="Lipzen A."/>
            <person name="Mereny Z."/>
            <person name="Hegedus B."/>
            <person name="Baldrian P."/>
            <person name="Stursova M."/>
            <person name="Weitz H."/>
            <person name="Taylor A."/>
            <person name="Grigoriev I.V."/>
            <person name="Nagy L.G."/>
            <person name="Martin F."/>
            <person name="Kauserud H."/>
        </authorList>
    </citation>
    <scope>NUCLEOTIDE SEQUENCE</scope>
    <source>
        <strain evidence="1">CBHHK188m</strain>
    </source>
</reference>
<comment type="caution">
    <text evidence="1">The sequence shown here is derived from an EMBL/GenBank/DDBJ whole genome shotgun (WGS) entry which is preliminary data.</text>
</comment>
<dbReference type="EMBL" id="JARJLG010000076">
    <property type="protein sequence ID" value="KAJ7751932.1"/>
    <property type="molecule type" value="Genomic_DNA"/>
</dbReference>
<gene>
    <name evidence="1" type="ORF">DFH07DRAFT_774622</name>
</gene>
<evidence type="ECO:0000313" key="2">
    <source>
        <dbReference type="Proteomes" id="UP001215280"/>
    </source>
</evidence>
<name>A0AAD7N9V5_9AGAR</name>
<protein>
    <submittedName>
        <fullName evidence="1">Uncharacterized protein</fullName>
    </submittedName>
</protein>
<dbReference type="Proteomes" id="UP001215280">
    <property type="component" value="Unassembled WGS sequence"/>
</dbReference>